<accession>A0A0F0LFH3</accession>
<dbReference type="GO" id="GO:0016691">
    <property type="term" value="F:chloride peroxidase activity"/>
    <property type="evidence" value="ECO:0007669"/>
    <property type="project" value="UniProtKB-EC"/>
</dbReference>
<organism evidence="2 3">
    <name type="scientific">Microbacterium azadirachtae</name>
    <dbReference type="NCBI Taxonomy" id="582680"/>
    <lineage>
        <taxon>Bacteria</taxon>
        <taxon>Bacillati</taxon>
        <taxon>Actinomycetota</taxon>
        <taxon>Actinomycetes</taxon>
        <taxon>Micrococcales</taxon>
        <taxon>Microbacteriaceae</taxon>
        <taxon>Microbacterium</taxon>
    </lineage>
</organism>
<dbReference type="Gene3D" id="3.40.50.1820">
    <property type="entry name" value="alpha/beta hydrolase"/>
    <property type="match status" value="1"/>
</dbReference>
<keyword evidence="3" id="KW-1185">Reference proteome</keyword>
<protein>
    <submittedName>
        <fullName evidence="2">Non-heme chloroperoxidase</fullName>
        <ecNumber evidence="2">1.11.1.10</ecNumber>
    </submittedName>
</protein>
<proteinExistence type="predicted"/>
<dbReference type="AlphaFoldDB" id="A0A0F0LFH3"/>
<keyword evidence="2" id="KW-0560">Oxidoreductase</keyword>
<dbReference type="InterPro" id="IPR000073">
    <property type="entry name" value="AB_hydrolase_1"/>
</dbReference>
<name>A0A0F0LFH3_9MICO</name>
<reference evidence="2 3" key="1">
    <citation type="submission" date="2015-02" db="EMBL/GenBank/DDBJ databases">
        <title>Draft genome sequences of ten Microbacterium spp. with emphasis on heavy metal contaminated environments.</title>
        <authorList>
            <person name="Corretto E."/>
        </authorList>
    </citation>
    <scope>NUCLEOTIDE SEQUENCE [LARGE SCALE GENOMIC DNA]</scope>
    <source>
        <strain evidence="2 3">ARN176</strain>
    </source>
</reference>
<dbReference type="GO" id="GO:0016020">
    <property type="term" value="C:membrane"/>
    <property type="evidence" value="ECO:0007669"/>
    <property type="project" value="TreeGrafter"/>
</dbReference>
<dbReference type="PANTHER" id="PTHR43798:SF33">
    <property type="entry name" value="HYDROLASE, PUTATIVE (AFU_ORTHOLOGUE AFUA_2G14860)-RELATED"/>
    <property type="match status" value="1"/>
</dbReference>
<dbReference type="InterPro" id="IPR050266">
    <property type="entry name" value="AB_hydrolase_sf"/>
</dbReference>
<feature type="domain" description="AB hydrolase-1" evidence="1">
    <location>
        <begin position="26"/>
        <end position="130"/>
    </location>
</feature>
<dbReference type="SUPFAM" id="SSF53474">
    <property type="entry name" value="alpha/beta-Hydrolases"/>
    <property type="match status" value="1"/>
</dbReference>
<evidence type="ECO:0000313" key="3">
    <source>
        <dbReference type="Proteomes" id="UP000033740"/>
    </source>
</evidence>
<sequence length="256" mass="27719">MPRPQIIEAGEGVGLATYTWGDPDAPVVLLVHGFASSTRDNWVLTGWARTLERAGYRVLGIDQRGHGASEKPRQPEDYTMRTLAGDIEQVLDTYLVDEALYVGYSLGARVGWEVLRDLGDRVPRAVLGGIPDGRPLERLDVAEVRAYLAEGAPVTDPATRDYIALTERVPGNDLDVMLALALGMRGEARTIDPDPATAPAQPILFATGSEDPIIAGSRRLADASPHGSFFEIPGRHHFNAPGSKPFRDAALEFLGR</sequence>
<comment type="caution">
    <text evidence="2">The sequence shown here is derived from an EMBL/GenBank/DDBJ whole genome shotgun (WGS) entry which is preliminary data.</text>
</comment>
<dbReference type="Proteomes" id="UP000033740">
    <property type="component" value="Unassembled WGS sequence"/>
</dbReference>
<dbReference type="PANTHER" id="PTHR43798">
    <property type="entry name" value="MONOACYLGLYCEROL LIPASE"/>
    <property type="match status" value="1"/>
</dbReference>
<gene>
    <name evidence="2" type="primary">cpo_2</name>
    <name evidence="2" type="ORF">RS86_03253</name>
</gene>
<evidence type="ECO:0000313" key="2">
    <source>
        <dbReference type="EMBL" id="KJL31972.1"/>
    </source>
</evidence>
<dbReference type="EC" id="1.11.1.10" evidence="2"/>
<evidence type="ECO:0000259" key="1">
    <source>
        <dbReference type="Pfam" id="PF00561"/>
    </source>
</evidence>
<dbReference type="Pfam" id="PF00561">
    <property type="entry name" value="Abhydrolase_1"/>
    <property type="match status" value="1"/>
</dbReference>
<dbReference type="PATRIC" id="fig|582680.6.peg.3335"/>
<dbReference type="STRING" id="582680.RS86_03253"/>
<dbReference type="InterPro" id="IPR029058">
    <property type="entry name" value="AB_hydrolase_fold"/>
</dbReference>
<keyword evidence="2" id="KW-0575">Peroxidase</keyword>
<dbReference type="EMBL" id="JYIX01000038">
    <property type="protein sequence ID" value="KJL31972.1"/>
    <property type="molecule type" value="Genomic_DNA"/>
</dbReference>